<dbReference type="SMART" id="SM00327">
    <property type="entry name" value="VWA"/>
    <property type="match status" value="1"/>
</dbReference>
<dbReference type="AlphaFoldDB" id="A0A914UP38"/>
<dbReference type="SUPFAM" id="SSF56436">
    <property type="entry name" value="C-type lectin-like"/>
    <property type="match status" value="1"/>
</dbReference>
<dbReference type="CDD" id="cd00037">
    <property type="entry name" value="CLECT"/>
    <property type="match status" value="1"/>
</dbReference>
<dbReference type="InterPro" id="IPR016186">
    <property type="entry name" value="C-type_lectin-like/link_sf"/>
</dbReference>
<dbReference type="InterPro" id="IPR001304">
    <property type="entry name" value="C-type_lectin-like"/>
</dbReference>
<dbReference type="SUPFAM" id="SSF53300">
    <property type="entry name" value="vWA-like"/>
    <property type="match status" value="1"/>
</dbReference>
<keyword evidence="4" id="KW-1185">Reference proteome</keyword>
<protein>
    <submittedName>
        <fullName evidence="5">C-type lectin</fullName>
    </submittedName>
</protein>
<dbReference type="Pfam" id="PF00059">
    <property type="entry name" value="Lectin_C"/>
    <property type="match status" value="1"/>
</dbReference>
<dbReference type="InterPro" id="IPR002035">
    <property type="entry name" value="VWF_A"/>
</dbReference>
<evidence type="ECO:0000313" key="5">
    <source>
        <dbReference type="WBParaSite" id="PSAMB.scaffold1114size35747.g11033.t1"/>
    </source>
</evidence>
<dbReference type="PROSITE" id="PS50041">
    <property type="entry name" value="C_TYPE_LECTIN_2"/>
    <property type="match status" value="1"/>
</dbReference>
<dbReference type="Gene3D" id="3.10.100.10">
    <property type="entry name" value="Mannose-Binding Protein A, subunit A"/>
    <property type="match status" value="1"/>
</dbReference>
<dbReference type="PROSITE" id="PS50234">
    <property type="entry name" value="VWFA"/>
    <property type="match status" value="1"/>
</dbReference>
<dbReference type="InterPro" id="IPR016187">
    <property type="entry name" value="CTDL_fold"/>
</dbReference>
<dbReference type="InterPro" id="IPR036465">
    <property type="entry name" value="vWFA_dom_sf"/>
</dbReference>
<evidence type="ECO:0000256" key="1">
    <source>
        <dbReference type="SAM" id="SignalP"/>
    </source>
</evidence>
<proteinExistence type="predicted"/>
<name>A0A914UP38_9BILA</name>
<dbReference type="PANTHER" id="PTHR22803">
    <property type="entry name" value="MANNOSE, PHOSPHOLIPASE, LECTIN RECEPTOR RELATED"/>
    <property type="match status" value="1"/>
</dbReference>
<organism evidence="4 5">
    <name type="scientific">Plectus sambesii</name>
    <dbReference type="NCBI Taxonomy" id="2011161"/>
    <lineage>
        <taxon>Eukaryota</taxon>
        <taxon>Metazoa</taxon>
        <taxon>Ecdysozoa</taxon>
        <taxon>Nematoda</taxon>
        <taxon>Chromadorea</taxon>
        <taxon>Plectida</taxon>
        <taxon>Plectina</taxon>
        <taxon>Plectoidea</taxon>
        <taxon>Plectidae</taxon>
        <taxon>Plectus</taxon>
    </lineage>
</organism>
<evidence type="ECO:0000259" key="3">
    <source>
        <dbReference type="PROSITE" id="PS50234"/>
    </source>
</evidence>
<feature type="domain" description="C-type lectin" evidence="2">
    <location>
        <begin position="138"/>
        <end position="253"/>
    </location>
</feature>
<reference evidence="5" key="1">
    <citation type="submission" date="2022-11" db="UniProtKB">
        <authorList>
            <consortium name="WormBaseParasite"/>
        </authorList>
    </citation>
    <scope>IDENTIFICATION</scope>
</reference>
<evidence type="ECO:0000259" key="2">
    <source>
        <dbReference type="PROSITE" id="PS50041"/>
    </source>
</evidence>
<dbReference type="WBParaSite" id="PSAMB.scaffold1114size35747.g11033.t1">
    <property type="protein sequence ID" value="PSAMB.scaffold1114size35747.g11033.t1"/>
    <property type="gene ID" value="PSAMB.scaffold1114size35747.g11033"/>
</dbReference>
<feature type="domain" description="VWFA" evidence="3">
    <location>
        <begin position="280"/>
        <end position="476"/>
    </location>
</feature>
<dbReference type="SMART" id="SM00034">
    <property type="entry name" value="CLECT"/>
    <property type="match status" value="1"/>
</dbReference>
<feature type="signal peptide" evidence="1">
    <location>
        <begin position="1"/>
        <end position="23"/>
    </location>
</feature>
<keyword evidence="1" id="KW-0732">Signal</keyword>
<evidence type="ECO:0000313" key="4">
    <source>
        <dbReference type="Proteomes" id="UP000887566"/>
    </source>
</evidence>
<dbReference type="Pfam" id="PF00092">
    <property type="entry name" value="VWA"/>
    <property type="match status" value="1"/>
</dbReference>
<dbReference type="Gene3D" id="3.40.50.410">
    <property type="entry name" value="von Willebrand factor, type A domain"/>
    <property type="match status" value="1"/>
</dbReference>
<sequence length="486" mass="52329">MLSEKISVVGVLFLSLLLAVADGTCNCPECFSTVYGGCNNQTNWRPDPLNCPGDCGSGYWDCIGMGHGTVNGQQYHYEYLSCYQQMSPWVQSQINNTGITSNNCLLTSFGSAHGLDSSNCTGGEDGWRQSAVDPNKWYLIGESKKIWFDALTFCQQAAPNAQLTSVASAFESYNIAGIVKDTPNTSVCNNIWIGGNDFNQNGQFAWADGTPMIYTNWAAGQPDLSHHCISWPAQENGKWNTEDCGTENCFICEKYINALTTTPTSPTPPTTTVPLLLNMDLVIAIDGSSSMPTHSFNDIENFIRTLVVPSYFDSIGQGNPGVRIALVVVPGTNGAVIPASDLYSIRSRLGLVEALDSLQNFYDGSSGQKLNTFFNLVSGPDFLSSGYRPMPAVNNHLILYITGTSTVTDGGNAAALAQSIRSNNTYGIVTIAYTAQGQPAVNQNVLNSIAGANCVMIANTVDDLMRYGLDFVRQRIISAATTGTYC</sequence>
<dbReference type="InterPro" id="IPR050111">
    <property type="entry name" value="C-type_lectin/snaclec_domain"/>
</dbReference>
<accession>A0A914UP38</accession>
<feature type="chain" id="PRO_5037502272" evidence="1">
    <location>
        <begin position="24"/>
        <end position="486"/>
    </location>
</feature>
<dbReference type="Proteomes" id="UP000887566">
    <property type="component" value="Unplaced"/>
</dbReference>